<organism evidence="8 9">
    <name type="scientific">Pseudoxanthomonas dokdonensis</name>
    <dbReference type="NCBI Taxonomy" id="344882"/>
    <lineage>
        <taxon>Bacteria</taxon>
        <taxon>Pseudomonadati</taxon>
        <taxon>Pseudomonadota</taxon>
        <taxon>Gammaproteobacteria</taxon>
        <taxon>Lysobacterales</taxon>
        <taxon>Lysobacteraceae</taxon>
        <taxon>Pseudoxanthomonas</taxon>
    </lineage>
</organism>
<dbReference type="InterPro" id="IPR010300">
    <property type="entry name" value="CDO_1"/>
</dbReference>
<evidence type="ECO:0000256" key="1">
    <source>
        <dbReference type="ARBA" id="ARBA00006622"/>
    </source>
</evidence>
<keyword evidence="3 8" id="KW-0223">Dioxygenase</keyword>
<evidence type="ECO:0000313" key="9">
    <source>
        <dbReference type="Proteomes" id="UP000052052"/>
    </source>
</evidence>
<evidence type="ECO:0000256" key="5">
    <source>
        <dbReference type="ARBA" id="ARBA00023004"/>
    </source>
</evidence>
<dbReference type="PANTHER" id="PTHR12918">
    <property type="entry name" value="CYSTEINE DIOXYGENASE"/>
    <property type="match status" value="1"/>
</dbReference>
<dbReference type="RefSeq" id="WP_057658728.1">
    <property type="nucleotide sequence ID" value="NZ_LDJL01000011.1"/>
</dbReference>
<dbReference type="Pfam" id="PF05995">
    <property type="entry name" value="CDO_I"/>
    <property type="match status" value="1"/>
</dbReference>
<evidence type="ECO:0000313" key="8">
    <source>
        <dbReference type="EMBL" id="KRG68858.1"/>
    </source>
</evidence>
<feature type="binding site" evidence="7">
    <location>
        <position position="143"/>
    </location>
    <ligand>
        <name>Fe cation</name>
        <dbReference type="ChEBI" id="CHEBI:24875"/>
        <note>catalytic</note>
    </ligand>
</feature>
<evidence type="ECO:0000256" key="3">
    <source>
        <dbReference type="ARBA" id="ARBA00022964"/>
    </source>
</evidence>
<evidence type="ECO:0000256" key="2">
    <source>
        <dbReference type="ARBA" id="ARBA00022723"/>
    </source>
</evidence>
<dbReference type="InterPro" id="IPR011051">
    <property type="entry name" value="RmlC_Cupin_sf"/>
</dbReference>
<protein>
    <submittedName>
        <fullName evidence="8">Cysteine dioxygenase</fullName>
    </submittedName>
</protein>
<dbReference type="EMBL" id="LDJL01000011">
    <property type="protein sequence ID" value="KRG68858.1"/>
    <property type="molecule type" value="Genomic_DNA"/>
</dbReference>
<evidence type="ECO:0000256" key="4">
    <source>
        <dbReference type="ARBA" id="ARBA00023002"/>
    </source>
</evidence>
<dbReference type="Proteomes" id="UP000052052">
    <property type="component" value="Unassembled WGS sequence"/>
</dbReference>
<keyword evidence="6" id="KW-0883">Thioether bond</keyword>
<sequence length="195" mass="21508">MALEFPGQQTLIAALDAAVVLGDAPAVTDALRSSLCSMIRQQDVRLPECVFNPIEDHYARRELYTSAQYGYSVVAMTWGPGQGTRIHDHSGLWCVEGVWHGRLEITQYELAEQRDDHYRFNPVGTIEAGIGSAGSLIPPHEYHTIRNPSDSAVAVSLHVYQRTMVRCGVYSPDDSIAGGPWQRRGERLLGTDQAA</sequence>
<feature type="cross-link" description="3'-(S-cysteinyl)-tyrosine (Cys-Tyr)" evidence="6">
    <location>
        <begin position="94"/>
        <end position="160"/>
    </location>
</feature>
<dbReference type="Gene3D" id="2.60.120.10">
    <property type="entry name" value="Jelly Rolls"/>
    <property type="match status" value="1"/>
</dbReference>
<name>A0A0R0CRE6_9GAMM</name>
<dbReference type="OrthoDB" id="7059163at2"/>
<dbReference type="CDD" id="cd10548">
    <property type="entry name" value="cupin_CDO"/>
    <property type="match status" value="1"/>
</dbReference>
<reference evidence="8 9" key="1">
    <citation type="submission" date="2015-05" db="EMBL/GenBank/DDBJ databases">
        <title>Genome sequencing and analysis of members of genus Stenotrophomonas.</title>
        <authorList>
            <person name="Patil P.P."/>
            <person name="Midha S."/>
            <person name="Patil P.B."/>
        </authorList>
    </citation>
    <scope>NUCLEOTIDE SEQUENCE [LARGE SCALE GENOMIC DNA]</scope>
    <source>
        <strain evidence="8 9">DSM 21858</strain>
    </source>
</reference>
<keyword evidence="9" id="KW-1185">Reference proteome</keyword>
<comment type="caution">
    <text evidence="8">The sequence shown here is derived from an EMBL/GenBank/DDBJ whole genome shotgun (WGS) entry which is preliminary data.</text>
</comment>
<dbReference type="AlphaFoldDB" id="A0A0R0CRE6"/>
<keyword evidence="2 7" id="KW-0479">Metal-binding</keyword>
<keyword evidence="4" id="KW-0560">Oxidoreductase</keyword>
<dbReference type="SUPFAM" id="SSF51182">
    <property type="entry name" value="RmlC-like cupins"/>
    <property type="match status" value="1"/>
</dbReference>
<dbReference type="STRING" id="344882.ABB29_10275"/>
<feature type="binding site" evidence="7">
    <location>
        <position position="87"/>
    </location>
    <ligand>
        <name>Fe cation</name>
        <dbReference type="ChEBI" id="CHEBI:24875"/>
        <note>catalytic</note>
    </ligand>
</feature>
<evidence type="ECO:0000256" key="6">
    <source>
        <dbReference type="PIRSR" id="PIRSR610300-50"/>
    </source>
</evidence>
<comment type="similarity">
    <text evidence="1">Belongs to the cysteine dioxygenase family.</text>
</comment>
<dbReference type="InterPro" id="IPR014710">
    <property type="entry name" value="RmlC-like_jellyroll"/>
</dbReference>
<dbReference type="GO" id="GO:0008198">
    <property type="term" value="F:ferrous iron binding"/>
    <property type="evidence" value="ECO:0007669"/>
    <property type="project" value="TreeGrafter"/>
</dbReference>
<keyword evidence="5 7" id="KW-0408">Iron</keyword>
<gene>
    <name evidence="8" type="ORF">ABB29_10275</name>
</gene>
<dbReference type="PATRIC" id="fig|344882.3.peg.426"/>
<proteinExistence type="inferred from homology"/>
<dbReference type="GO" id="GO:0016702">
    <property type="term" value="F:oxidoreductase activity, acting on single donors with incorporation of molecular oxygen, incorporation of two atoms of oxygen"/>
    <property type="evidence" value="ECO:0007669"/>
    <property type="project" value="InterPro"/>
</dbReference>
<dbReference type="PANTHER" id="PTHR12918:SF1">
    <property type="entry name" value="CYSTEINE DIOXYGENASE TYPE 1"/>
    <property type="match status" value="1"/>
</dbReference>
<feature type="binding site" evidence="7">
    <location>
        <position position="89"/>
    </location>
    <ligand>
        <name>Fe cation</name>
        <dbReference type="ChEBI" id="CHEBI:24875"/>
        <note>catalytic</note>
    </ligand>
</feature>
<evidence type="ECO:0000256" key="7">
    <source>
        <dbReference type="PIRSR" id="PIRSR610300-51"/>
    </source>
</evidence>
<accession>A0A0R0CRE6</accession>